<feature type="binding site" evidence="11">
    <location>
        <position position="443"/>
    </location>
    <ligand>
        <name>Mn(2+)</name>
        <dbReference type="ChEBI" id="CHEBI:29035"/>
        <label>1</label>
    </ligand>
</feature>
<feature type="binding site" evidence="10">
    <location>
        <position position="162"/>
    </location>
    <ligand>
        <name>substrate</name>
    </ligand>
</feature>
<dbReference type="CDD" id="cd16010">
    <property type="entry name" value="iPGM"/>
    <property type="match status" value="1"/>
</dbReference>
<dbReference type="Gene3D" id="3.40.720.10">
    <property type="entry name" value="Alkaline Phosphatase, subunit A"/>
    <property type="match status" value="1"/>
</dbReference>
<dbReference type="HAMAP" id="MF_01038">
    <property type="entry name" value="GpmI"/>
    <property type="match status" value="1"/>
</dbReference>
<evidence type="ECO:0000256" key="10">
    <source>
        <dbReference type="PIRSR" id="PIRSR001492-2"/>
    </source>
</evidence>
<dbReference type="EC" id="5.4.2.12" evidence="4"/>
<feature type="domain" description="BPG-independent PGAM N-terminal" evidence="13">
    <location>
        <begin position="121"/>
        <end position="336"/>
    </location>
</feature>
<gene>
    <name evidence="14" type="ORF">ASTO00021_LOCUS16596</name>
</gene>
<name>A0A7S3PPU2_9STRA</name>
<feature type="binding site" evidence="11">
    <location>
        <position position="47"/>
    </location>
    <ligand>
        <name>Mn(2+)</name>
        <dbReference type="ChEBI" id="CHEBI:29035"/>
        <label>2</label>
    </ligand>
</feature>
<dbReference type="Pfam" id="PF06415">
    <property type="entry name" value="iPGM_N"/>
    <property type="match status" value="1"/>
</dbReference>
<evidence type="ECO:0000256" key="2">
    <source>
        <dbReference type="ARBA" id="ARBA00004798"/>
    </source>
</evidence>
<reference evidence="14" key="1">
    <citation type="submission" date="2021-01" db="EMBL/GenBank/DDBJ databases">
        <authorList>
            <person name="Corre E."/>
            <person name="Pelletier E."/>
            <person name="Niang G."/>
            <person name="Scheremetjew M."/>
            <person name="Finn R."/>
            <person name="Kale V."/>
            <person name="Holt S."/>
            <person name="Cochrane G."/>
            <person name="Meng A."/>
            <person name="Brown T."/>
            <person name="Cohen L."/>
        </authorList>
    </citation>
    <scope>NUCLEOTIDE SEQUENCE</scope>
    <source>
        <strain evidence="14">GSBS06</strain>
    </source>
</reference>
<dbReference type="Pfam" id="PF01676">
    <property type="entry name" value="Metalloenzyme"/>
    <property type="match status" value="1"/>
</dbReference>
<dbReference type="SUPFAM" id="SSF64158">
    <property type="entry name" value="2,3-Bisphosphoglycerate-independent phosphoglycerate mutase, substrate-binding domain"/>
    <property type="match status" value="1"/>
</dbReference>
<dbReference type="PANTHER" id="PTHR31637">
    <property type="entry name" value="2,3-BISPHOSPHOGLYCERATE-INDEPENDENT PHOSPHOGLYCERATE MUTASE"/>
    <property type="match status" value="1"/>
</dbReference>
<feature type="binding site" evidence="11">
    <location>
        <position position="484"/>
    </location>
    <ligand>
        <name>Mn(2+)</name>
        <dbReference type="ChEBI" id="CHEBI:29035"/>
        <label>2</label>
    </ligand>
</feature>
<dbReference type="SUPFAM" id="SSF53649">
    <property type="entry name" value="Alkaline phosphatase-like"/>
    <property type="match status" value="1"/>
</dbReference>
<comment type="similarity">
    <text evidence="3">Belongs to the BPG-independent phosphoglycerate mutase family.</text>
</comment>
<dbReference type="InterPro" id="IPR017850">
    <property type="entry name" value="Alkaline_phosphatase_core_sf"/>
</dbReference>
<comment type="pathway">
    <text evidence="2">Carbohydrate degradation; glycolysis; pyruvate from D-glyceraldehyde 3-phosphate: step 3/5.</text>
</comment>
<protein>
    <recommendedName>
        <fullName evidence="4">phosphoglycerate mutase (2,3-diphosphoglycerate-independent)</fullName>
        <ecNumber evidence="4">5.4.2.12</ecNumber>
    </recommendedName>
</protein>
<keyword evidence="6" id="KW-0324">Glycolysis</keyword>
<feature type="binding site" evidence="11">
    <location>
        <position position="503"/>
    </location>
    <ligand>
        <name>Mn(2+)</name>
        <dbReference type="ChEBI" id="CHEBI:29035"/>
        <label>1</label>
    </ligand>
</feature>
<keyword evidence="8" id="KW-0413">Isomerase</keyword>
<proteinExistence type="inferred from homology"/>
<evidence type="ECO:0000256" key="7">
    <source>
        <dbReference type="ARBA" id="ARBA00023211"/>
    </source>
</evidence>
<feature type="binding site" evidence="10">
    <location>
        <begin position="294"/>
        <end position="297"/>
    </location>
    <ligand>
        <name>substrate</name>
    </ligand>
</feature>
<evidence type="ECO:0000259" key="12">
    <source>
        <dbReference type="Pfam" id="PF01676"/>
    </source>
</evidence>
<evidence type="ECO:0000256" key="3">
    <source>
        <dbReference type="ARBA" id="ARBA00008819"/>
    </source>
</evidence>
<evidence type="ECO:0000256" key="9">
    <source>
        <dbReference type="PIRSR" id="PIRSR001492-1"/>
    </source>
</evidence>
<keyword evidence="7 11" id="KW-0464">Manganese</keyword>
<evidence type="ECO:0000259" key="13">
    <source>
        <dbReference type="Pfam" id="PF06415"/>
    </source>
</evidence>
<dbReference type="GO" id="GO:0006096">
    <property type="term" value="P:glycolytic process"/>
    <property type="evidence" value="ECO:0007669"/>
    <property type="project" value="UniProtKB-UniPathway"/>
</dbReference>
<evidence type="ECO:0000256" key="8">
    <source>
        <dbReference type="ARBA" id="ARBA00023235"/>
    </source>
</evidence>
<feature type="binding site" evidence="10">
    <location>
        <position position="376"/>
    </location>
    <ligand>
        <name>substrate</name>
    </ligand>
</feature>
<evidence type="ECO:0000313" key="14">
    <source>
        <dbReference type="EMBL" id="CAE0446605.1"/>
    </source>
</evidence>
<sequence>MAFLSRVGTFALGRISGSIKTGFAYNGIRGFSSKSPKDRLTVLCILDGWGYREQESNNSVLLANTPNYDAMYGYAKQRCRSSLLWACEKHVGLPEGQIGNSEVGHMNIGAGRVVYQDICTIDNAVKEGSLPTAEALVNHIEALKKSGGTCHLLGLVSPGGVHALQNHIAALANAVNAAGVPVVIHAFTDGRDVPPQDVIHTMPEFIESLDDGIAFGTVIGRYYAMDRDNRWERVGTAYDAMVSAKGVAKGCSNPMDAIKQSYDADTGDEFILPTVIGDYSGMKDGDGVLMANFRADRAREILLALADPEPSPDLQLGSERAAQPKFANVCGMVKYSDRHEKWMGQPIFPEKDIQKPLGEVAADHGLTQLRIAETEKYPHVTFFFNGGREVPFENEDRILVPSPKVATYDLQPEMSCPEVAEKLCEAIDSGKYNLVIVNFANPDMVGHTGFLDAAIKSVEACDDALGKLIESVKKQNGSLIVTADHGNCETMWDDEIDEPHTAHTLNRVACILNDFSGDERDLKLNDGALCDLAPTVCELLGIQQPEEMTGTSLIRKD</sequence>
<accession>A0A7S3PPU2</accession>
<dbReference type="InterPro" id="IPR011258">
    <property type="entry name" value="BPG-indep_PGM_N"/>
</dbReference>
<comment type="cofactor">
    <cofactor evidence="1">
        <name>Mn(2+)</name>
        <dbReference type="ChEBI" id="CHEBI:29035"/>
    </cofactor>
</comment>
<feature type="binding site" evidence="10">
    <location>
        <position position="227"/>
    </location>
    <ligand>
        <name>substrate</name>
    </ligand>
</feature>
<evidence type="ECO:0000256" key="11">
    <source>
        <dbReference type="PIRSR" id="PIRSR001492-3"/>
    </source>
</evidence>
<dbReference type="GO" id="GO:0005829">
    <property type="term" value="C:cytosol"/>
    <property type="evidence" value="ECO:0007669"/>
    <property type="project" value="TreeGrafter"/>
</dbReference>
<dbReference type="GO" id="GO:0030145">
    <property type="term" value="F:manganese ion binding"/>
    <property type="evidence" value="ECO:0007669"/>
    <property type="project" value="InterPro"/>
</dbReference>
<dbReference type="NCBIfam" id="TIGR01307">
    <property type="entry name" value="pgm_bpd_ind"/>
    <property type="match status" value="1"/>
</dbReference>
<dbReference type="InterPro" id="IPR005995">
    <property type="entry name" value="Pgm_bpd_ind"/>
</dbReference>
<dbReference type="InterPro" id="IPR036646">
    <property type="entry name" value="PGAM_B_sf"/>
</dbReference>
<feature type="binding site" evidence="10">
    <location>
        <begin position="191"/>
        <end position="192"/>
    </location>
    <ligand>
        <name>substrate</name>
    </ligand>
</feature>
<dbReference type="Gene3D" id="3.40.1450.10">
    <property type="entry name" value="BPG-independent phosphoglycerate mutase, domain B"/>
    <property type="match status" value="1"/>
</dbReference>
<dbReference type="InterPro" id="IPR006124">
    <property type="entry name" value="Metalloenzyme"/>
</dbReference>
<feature type="domain" description="Metalloenzyme" evidence="12">
    <location>
        <begin position="41"/>
        <end position="543"/>
    </location>
</feature>
<feature type="active site" description="Phosphoserine intermediate" evidence="9">
    <location>
        <position position="101"/>
    </location>
</feature>
<dbReference type="EMBL" id="HBIN01021652">
    <property type="protein sequence ID" value="CAE0446605.1"/>
    <property type="molecule type" value="Transcribed_RNA"/>
</dbReference>
<evidence type="ECO:0000256" key="4">
    <source>
        <dbReference type="ARBA" id="ARBA00012026"/>
    </source>
</evidence>
<dbReference type="GO" id="GO:0004619">
    <property type="term" value="F:phosphoglycerate mutase activity"/>
    <property type="evidence" value="ECO:0007669"/>
    <property type="project" value="UniProtKB-EC"/>
</dbReference>
<evidence type="ECO:0000256" key="6">
    <source>
        <dbReference type="ARBA" id="ARBA00023152"/>
    </source>
</evidence>
<organism evidence="14">
    <name type="scientific">Aplanochytrium stocchinoi</name>
    <dbReference type="NCBI Taxonomy" id="215587"/>
    <lineage>
        <taxon>Eukaryota</taxon>
        <taxon>Sar</taxon>
        <taxon>Stramenopiles</taxon>
        <taxon>Bigyra</taxon>
        <taxon>Labyrinthulomycetes</taxon>
        <taxon>Thraustochytrida</taxon>
        <taxon>Thraustochytriidae</taxon>
        <taxon>Aplanochytrium</taxon>
    </lineage>
</organism>
<dbReference type="AlphaFoldDB" id="A0A7S3PPU2"/>
<dbReference type="GO" id="GO:0006007">
    <property type="term" value="P:glucose catabolic process"/>
    <property type="evidence" value="ECO:0007669"/>
    <property type="project" value="InterPro"/>
</dbReference>
<evidence type="ECO:0000256" key="1">
    <source>
        <dbReference type="ARBA" id="ARBA00001936"/>
    </source>
</evidence>
<feature type="binding site" evidence="11">
    <location>
        <position position="447"/>
    </location>
    <ligand>
        <name>Mn(2+)</name>
        <dbReference type="ChEBI" id="CHEBI:29035"/>
        <label>1</label>
    </ligand>
</feature>
<feature type="binding site" evidence="11">
    <location>
        <position position="485"/>
    </location>
    <ligand>
        <name>Mn(2+)</name>
        <dbReference type="ChEBI" id="CHEBI:29035"/>
        <label>2</label>
    </ligand>
</feature>
<dbReference type="PANTHER" id="PTHR31637:SF0">
    <property type="entry name" value="2,3-BISPHOSPHOGLYCERATE-INDEPENDENT PHOSPHOGLYCERATE MUTASE"/>
    <property type="match status" value="1"/>
</dbReference>
<dbReference type="UniPathway" id="UPA00109">
    <property type="reaction ID" value="UER00186"/>
</dbReference>
<feature type="binding site" evidence="11">
    <location>
        <position position="101"/>
    </location>
    <ligand>
        <name>Mn(2+)</name>
        <dbReference type="ChEBI" id="CHEBI:29035"/>
        <label>2</label>
    </ligand>
</feature>
<feature type="binding site" evidence="10">
    <location>
        <position position="221"/>
    </location>
    <ligand>
        <name>substrate</name>
    </ligand>
</feature>
<keyword evidence="5 11" id="KW-0479">Metal-binding</keyword>
<dbReference type="PIRSF" id="PIRSF001492">
    <property type="entry name" value="IPGAM"/>
    <property type="match status" value="1"/>
</dbReference>
<evidence type="ECO:0000256" key="5">
    <source>
        <dbReference type="ARBA" id="ARBA00022723"/>
    </source>
</evidence>